<dbReference type="InterPro" id="IPR000917">
    <property type="entry name" value="Sulfatase_N"/>
</dbReference>
<evidence type="ECO:0000259" key="4">
    <source>
        <dbReference type="Pfam" id="PF00884"/>
    </source>
</evidence>
<feature type="domain" description="Sulfatase N-terminal" evidence="4">
    <location>
        <begin position="78"/>
        <end position="495"/>
    </location>
</feature>
<evidence type="ECO:0000256" key="1">
    <source>
        <dbReference type="ARBA" id="ARBA00008779"/>
    </source>
</evidence>
<organism evidence="5 6">
    <name type="scientific">Oceaniferula marina</name>
    <dbReference type="NCBI Taxonomy" id="2748318"/>
    <lineage>
        <taxon>Bacteria</taxon>
        <taxon>Pseudomonadati</taxon>
        <taxon>Verrucomicrobiota</taxon>
        <taxon>Verrucomicrobiia</taxon>
        <taxon>Verrucomicrobiales</taxon>
        <taxon>Verrucomicrobiaceae</taxon>
        <taxon>Oceaniferula</taxon>
    </lineage>
</organism>
<keyword evidence="6" id="KW-1185">Reference proteome</keyword>
<keyword evidence="3" id="KW-0732">Signal</keyword>
<gene>
    <name evidence="5" type="ORF">HW115_03505</name>
</gene>
<dbReference type="AlphaFoldDB" id="A0A851GCK0"/>
<feature type="chain" id="PRO_5032562840" evidence="3">
    <location>
        <begin position="27"/>
        <end position="834"/>
    </location>
</feature>
<evidence type="ECO:0000256" key="2">
    <source>
        <dbReference type="SAM" id="MobiDB-lite"/>
    </source>
</evidence>
<name>A0A851GCK0_9BACT</name>
<dbReference type="InterPro" id="IPR017850">
    <property type="entry name" value="Alkaline_phosphatase_core_sf"/>
</dbReference>
<protein>
    <submittedName>
        <fullName evidence="5">Arylsulfatase</fullName>
    </submittedName>
</protein>
<evidence type="ECO:0000313" key="5">
    <source>
        <dbReference type="EMBL" id="NWK54662.1"/>
    </source>
</evidence>
<dbReference type="RefSeq" id="WP_178931174.1">
    <property type="nucleotide sequence ID" value="NZ_JACBAZ010000001.1"/>
</dbReference>
<proteinExistence type="inferred from homology"/>
<dbReference type="Pfam" id="PF00884">
    <property type="entry name" value="Sulfatase"/>
    <property type="match status" value="1"/>
</dbReference>
<feature type="region of interest" description="Disordered" evidence="2">
    <location>
        <begin position="27"/>
        <end position="51"/>
    </location>
</feature>
<accession>A0A851GCK0</accession>
<dbReference type="Proteomes" id="UP000557872">
    <property type="component" value="Unassembled WGS sequence"/>
</dbReference>
<dbReference type="Gene3D" id="3.30.1120.10">
    <property type="match status" value="1"/>
</dbReference>
<dbReference type="PANTHER" id="PTHR42693:SF43">
    <property type="entry name" value="BLL2667 PROTEIN"/>
    <property type="match status" value="1"/>
</dbReference>
<evidence type="ECO:0000313" key="6">
    <source>
        <dbReference type="Proteomes" id="UP000557872"/>
    </source>
</evidence>
<comment type="similarity">
    <text evidence="1">Belongs to the sulfatase family.</text>
</comment>
<evidence type="ECO:0000256" key="3">
    <source>
        <dbReference type="SAM" id="SignalP"/>
    </source>
</evidence>
<reference evidence="5 6" key="1">
    <citation type="submission" date="2020-07" db="EMBL/GenBank/DDBJ databases">
        <title>Roseicoccus Jingziensis gen. nov., sp. nov., isolated from coastal seawater.</title>
        <authorList>
            <person name="Feng X."/>
        </authorList>
    </citation>
    <scope>NUCLEOTIDE SEQUENCE [LARGE SCALE GENOMIC DNA]</scope>
    <source>
        <strain evidence="5 6">N1E253</strain>
    </source>
</reference>
<comment type="caution">
    <text evidence="5">The sequence shown here is derived from an EMBL/GenBank/DDBJ whole genome shotgun (WGS) entry which is preliminary data.</text>
</comment>
<sequence>MNKTIKYIISGATTMGLGLASVSAEAVAPPGSPSSTTTIDGKQLPPPPDKKFDGEIERNVLDSTPYWPPRMVAPEGAPNILLIITDDAGYGVSSTFGGVIPTPAMDRIAKQGLRYTHFHSTAVCSPTRASLISGRNHHRMGMGTIPELSTGYPGYNGMMTKDKATVARILKGHGYVTSWFGKNHNTPDLPTSKIGPFDQWPLGMGFDYFYGFMGGDTSQWQPGNLVRNTTYIYPYENKPGWNLVTAMADDAIGYMKTVDALNPDQPFFVYYAPGATHAPHHPTPEWIDKISKMHLFDEGWHQLRETIFANQKKLGVIPADAKLTPWPNDLIKRWDQLSDLEKKLFIKQADVFAAYVAYTDHEIGRVIQAVEDLGKLDNTLIIYITGDNGTSSEGGPTGTPNEVASVQGLHLPVEAQMKYYDVWGSEQTYPHMSVGWTWAFGTPFSWTKMVCSHFGGTKQGTVISWPKVIKEKGGVRHQFHHVVDIAPTILEAVGVPLPDEIDGIKQEPMDGVSMLYTFDTKNAEAPSKHKTQYFEMIGDRAIYHDGWILSTKVMRTPWDNSGKGNHDPASWPWELYDLSKDWTQSNDVAAQYPDKVKALEKLFWEEADKNQVLPMDTTTFTRSLLPRPNLTAGRSSFTYAGEVTGTPNGNAPNVLASSYNIKAEVVIPDGGAEGMMVTHGGRFAGYGFYLLKGKPVYVYNLFGMQRVRWEGKEALSAGKHTLEFDFQYDGLGADTLKYGSPSGLGRGGTGTLKVDGKVVATKKMEKTIPMLMQWCESFDVGADTGSPVSDQDYQTPFRFTGTLEKLTLSIDRPKLTEEDIQKLKSMQHSNPASE</sequence>
<dbReference type="InterPro" id="IPR050738">
    <property type="entry name" value="Sulfatase"/>
</dbReference>
<dbReference type="CDD" id="cd16025">
    <property type="entry name" value="PAS_like"/>
    <property type="match status" value="1"/>
</dbReference>
<dbReference type="Gene3D" id="3.40.720.10">
    <property type="entry name" value="Alkaline Phosphatase, subunit A"/>
    <property type="match status" value="1"/>
</dbReference>
<dbReference type="SUPFAM" id="SSF53649">
    <property type="entry name" value="Alkaline phosphatase-like"/>
    <property type="match status" value="1"/>
</dbReference>
<feature type="signal peptide" evidence="3">
    <location>
        <begin position="1"/>
        <end position="26"/>
    </location>
</feature>
<dbReference type="PANTHER" id="PTHR42693">
    <property type="entry name" value="ARYLSULFATASE FAMILY MEMBER"/>
    <property type="match status" value="1"/>
</dbReference>
<dbReference type="EMBL" id="JACBAZ010000001">
    <property type="protein sequence ID" value="NWK54662.1"/>
    <property type="molecule type" value="Genomic_DNA"/>
</dbReference>